<comment type="caution">
    <text evidence="2">The sequence shown here is derived from an EMBL/GenBank/DDBJ whole genome shotgun (WGS) entry which is preliminary data.</text>
</comment>
<feature type="compositionally biased region" description="Basic and acidic residues" evidence="1">
    <location>
        <begin position="40"/>
        <end position="56"/>
    </location>
</feature>
<proteinExistence type="predicted"/>
<dbReference type="AlphaFoldDB" id="A0A9D7LNZ1"/>
<accession>A0A9D7LNZ1</accession>
<feature type="region of interest" description="Disordered" evidence="1">
    <location>
        <begin position="25"/>
        <end position="63"/>
    </location>
</feature>
<dbReference type="EMBL" id="JADKBR010000017">
    <property type="protein sequence ID" value="MBK8891551.1"/>
    <property type="molecule type" value="Genomic_DNA"/>
</dbReference>
<gene>
    <name evidence="2" type="ORF">IPN75_14830</name>
</gene>
<sequence>MKKIAVLLIAITSLLSGCVVYDPYRDGSGHRGDAGGPPPHRADHDRDGVPDNRDRSPNNPNRY</sequence>
<dbReference type="PROSITE" id="PS51257">
    <property type="entry name" value="PROKAR_LIPOPROTEIN"/>
    <property type="match status" value="1"/>
</dbReference>
<evidence type="ECO:0000313" key="2">
    <source>
        <dbReference type="EMBL" id="MBK8891551.1"/>
    </source>
</evidence>
<reference evidence="2" key="1">
    <citation type="submission" date="2020-10" db="EMBL/GenBank/DDBJ databases">
        <title>Connecting structure to function with the recovery of over 1000 high-quality activated sludge metagenome-assembled genomes encoding full-length rRNA genes using long-read sequencing.</title>
        <authorList>
            <person name="Singleton C.M."/>
            <person name="Petriglieri F."/>
            <person name="Kristensen J.M."/>
            <person name="Kirkegaard R.H."/>
            <person name="Michaelsen T.Y."/>
            <person name="Andersen M.H."/>
            <person name="Karst S.M."/>
            <person name="Dueholm M.S."/>
            <person name="Nielsen P.H."/>
            <person name="Albertsen M."/>
        </authorList>
    </citation>
    <scope>NUCLEOTIDE SEQUENCE</scope>
    <source>
        <strain evidence="2">OdNE_18-Q3-R46-58_BAT3C.305</strain>
    </source>
</reference>
<evidence type="ECO:0000256" key="1">
    <source>
        <dbReference type="SAM" id="MobiDB-lite"/>
    </source>
</evidence>
<evidence type="ECO:0008006" key="4">
    <source>
        <dbReference type="Google" id="ProtNLM"/>
    </source>
</evidence>
<organism evidence="2 3">
    <name type="scientific">Candidatus Dechloromonas phosphorivorans</name>
    <dbReference type="NCBI Taxonomy" id="2899244"/>
    <lineage>
        <taxon>Bacteria</taxon>
        <taxon>Pseudomonadati</taxon>
        <taxon>Pseudomonadota</taxon>
        <taxon>Betaproteobacteria</taxon>
        <taxon>Rhodocyclales</taxon>
        <taxon>Azonexaceae</taxon>
        <taxon>Dechloromonas</taxon>
    </lineage>
</organism>
<protein>
    <recommendedName>
        <fullName evidence="4">Lipoprotein</fullName>
    </recommendedName>
</protein>
<dbReference type="Proteomes" id="UP000808146">
    <property type="component" value="Unassembled WGS sequence"/>
</dbReference>
<name>A0A9D7LNZ1_9RHOO</name>
<evidence type="ECO:0000313" key="3">
    <source>
        <dbReference type="Proteomes" id="UP000808146"/>
    </source>
</evidence>